<proteinExistence type="predicted"/>
<sequence length="71" mass="7988">MEDLGVRVYHGCVYPPYNSIYSWANHLGGYWREPTADDIPLANIEELALKAERLGKPVDILTGEAIEGGWR</sequence>
<evidence type="ECO:0000313" key="2">
    <source>
        <dbReference type="Proteomes" id="UP000266113"/>
    </source>
</evidence>
<evidence type="ECO:0000313" key="1">
    <source>
        <dbReference type="EMBL" id="RIE17674.1"/>
    </source>
</evidence>
<reference evidence="1 2" key="1">
    <citation type="submission" date="2018-09" db="EMBL/GenBank/DDBJ databases">
        <title>Discovery and Ecogenomic Context for Candidatus Cryosericales, a Global Caldiserica Order Active in Thawing Permafrost.</title>
        <authorList>
            <person name="Martinez M.A."/>
            <person name="Woodcroft B.J."/>
            <person name="Ignacio Espinoza J.C."/>
            <person name="Zayed A."/>
            <person name="Singleton C.M."/>
            <person name="Boyd J."/>
            <person name="Li Y.-F."/>
            <person name="Purvine S."/>
            <person name="Maughan H."/>
            <person name="Hodgkins S.B."/>
            <person name="Anderson D."/>
            <person name="Sederholm M."/>
            <person name="Temperton B."/>
            <person name="Saleska S.R."/>
            <person name="Tyson G.W."/>
            <person name="Rich V.I."/>
        </authorList>
    </citation>
    <scope>NUCLEOTIDE SEQUENCE [LARGE SCALE GENOMIC DNA]</scope>
    <source>
        <strain evidence="1 2">SMC1</strain>
    </source>
</reference>
<name>A0A398E273_9BACT</name>
<dbReference type="EMBL" id="QXIY01000001">
    <property type="protein sequence ID" value="RIE17674.1"/>
    <property type="molecule type" value="Genomic_DNA"/>
</dbReference>
<dbReference type="Proteomes" id="UP000266113">
    <property type="component" value="Unassembled WGS sequence"/>
</dbReference>
<dbReference type="AlphaFoldDB" id="A0A398E273"/>
<organism evidence="1 2">
    <name type="scientific">Candidatus Cryosericum septentrionale</name>
    <dbReference type="NCBI Taxonomy" id="2290913"/>
    <lineage>
        <taxon>Bacteria</taxon>
        <taxon>Pseudomonadati</taxon>
        <taxon>Caldisericota/Cryosericota group</taxon>
        <taxon>Candidatus Cryosericota</taxon>
        <taxon>Candidatus Cryosericia</taxon>
        <taxon>Candidatus Cryosericales</taxon>
        <taxon>Candidatus Cryosericaceae</taxon>
        <taxon>Candidatus Cryosericum</taxon>
    </lineage>
</organism>
<accession>A0A398E273</accession>
<gene>
    <name evidence="1" type="ORF">SMC1_00380</name>
</gene>
<comment type="caution">
    <text evidence="1">The sequence shown here is derived from an EMBL/GenBank/DDBJ whole genome shotgun (WGS) entry which is preliminary data.</text>
</comment>
<keyword evidence="2" id="KW-1185">Reference proteome</keyword>
<protein>
    <submittedName>
        <fullName evidence="1">Uncharacterized protein</fullName>
    </submittedName>
</protein>